<accession>A0A7C4JLU5</accession>
<dbReference type="Pfam" id="PF01886">
    <property type="entry name" value="DUF61"/>
    <property type="match status" value="1"/>
</dbReference>
<reference evidence="2" key="1">
    <citation type="journal article" date="2020" name="mSystems">
        <title>Genome- and Community-Level Interaction Insights into Carbon Utilization and Element Cycling Functions of Hydrothermarchaeota in Hydrothermal Sediment.</title>
        <authorList>
            <person name="Zhou Z."/>
            <person name="Liu Y."/>
            <person name="Xu W."/>
            <person name="Pan J."/>
            <person name="Luo Z.H."/>
            <person name="Li M."/>
        </authorList>
    </citation>
    <scope>NUCLEOTIDE SEQUENCE [LARGE SCALE GENOMIC DNA]</scope>
    <source>
        <strain evidence="2">SpSt-648</strain>
    </source>
</reference>
<gene>
    <name evidence="2" type="ORF">ENU20_04650</name>
</gene>
<organism evidence="2">
    <name type="scientific">Staphylothermus marinus</name>
    <dbReference type="NCBI Taxonomy" id="2280"/>
    <lineage>
        <taxon>Archaea</taxon>
        <taxon>Thermoproteota</taxon>
        <taxon>Thermoprotei</taxon>
        <taxon>Desulfurococcales</taxon>
        <taxon>Desulfurococcaceae</taxon>
        <taxon>Staphylothermus</taxon>
    </lineage>
</organism>
<dbReference type="EMBL" id="DTBP01000038">
    <property type="protein sequence ID" value="HGQ74346.1"/>
    <property type="molecule type" value="Genomic_DNA"/>
</dbReference>
<evidence type="ECO:0000256" key="1">
    <source>
        <dbReference type="HAMAP-Rule" id="MF_00585"/>
    </source>
</evidence>
<comment type="caution">
    <text evidence="2">The sequence shown here is derived from an EMBL/GenBank/DDBJ whole genome shotgun (WGS) entry which is preliminary data.</text>
</comment>
<name>A0A7C4JLU5_STAMA</name>
<comment type="similarity">
    <text evidence="1">Belongs to the UPF0216 family.</text>
</comment>
<dbReference type="AlphaFoldDB" id="A0A7C4JLU5"/>
<proteinExistence type="inferred from homology"/>
<evidence type="ECO:0000313" key="2">
    <source>
        <dbReference type="EMBL" id="HGQ74346.1"/>
    </source>
</evidence>
<sequence length="159" mass="18574">MDGDYLEDNIEKLFRAELRIANKHLPITRKNLIQLLSEPVPHVICRDGVIHVFRRSELKKLREYVNDDEAHQLLLPIIIHVRADMDTLTGFVENELEATVIKRILGLNHVEENSSKKLFLYKPQLYELRYRFSTIFQIAIVADLDSIDNYPSNTFSLNV</sequence>
<protein>
    <recommendedName>
        <fullName evidence="1">UPF0216 protein ENU20_04650</fullName>
    </recommendedName>
</protein>
<dbReference type="HAMAP" id="MF_00585">
    <property type="entry name" value="UPF0216"/>
    <property type="match status" value="1"/>
</dbReference>
<dbReference type="InterPro" id="IPR002746">
    <property type="entry name" value="UPF0216"/>
</dbReference>